<keyword evidence="3" id="KW-1185">Reference proteome</keyword>
<feature type="region of interest" description="Disordered" evidence="1">
    <location>
        <begin position="1"/>
        <end position="24"/>
    </location>
</feature>
<evidence type="ECO:0000313" key="3">
    <source>
        <dbReference type="Proteomes" id="UP001313282"/>
    </source>
</evidence>
<evidence type="ECO:0000313" key="2">
    <source>
        <dbReference type="EMBL" id="KAK6348446.1"/>
    </source>
</evidence>
<dbReference type="EMBL" id="JAVHNR010000003">
    <property type="protein sequence ID" value="KAK6348446.1"/>
    <property type="molecule type" value="Genomic_DNA"/>
</dbReference>
<protein>
    <submittedName>
        <fullName evidence="2">Uncharacterized protein</fullName>
    </submittedName>
</protein>
<sequence>MDVQTVRSAEKAVPPQKLTSKKGINYSRSDREIMDQFSDSMDLDSPASYGTRSVGRRHASLPTRLVGNASRSGRSDLVMGEDTSPSTNRSLASIMATPTPPGPRFARAPTLLTRRQILEQAKEHDDTFFEDV</sequence>
<gene>
    <name evidence="2" type="ORF">TWF718_006240</name>
</gene>
<comment type="caution">
    <text evidence="2">The sequence shown here is derived from an EMBL/GenBank/DDBJ whole genome shotgun (WGS) entry which is preliminary data.</text>
</comment>
<accession>A0AAN8RET9</accession>
<organism evidence="2 3">
    <name type="scientific">Orbilia javanica</name>
    <dbReference type="NCBI Taxonomy" id="47235"/>
    <lineage>
        <taxon>Eukaryota</taxon>
        <taxon>Fungi</taxon>
        <taxon>Dikarya</taxon>
        <taxon>Ascomycota</taxon>
        <taxon>Pezizomycotina</taxon>
        <taxon>Orbiliomycetes</taxon>
        <taxon>Orbiliales</taxon>
        <taxon>Orbiliaceae</taxon>
        <taxon>Orbilia</taxon>
    </lineage>
</organism>
<evidence type="ECO:0000256" key="1">
    <source>
        <dbReference type="SAM" id="MobiDB-lite"/>
    </source>
</evidence>
<dbReference type="Proteomes" id="UP001313282">
    <property type="component" value="Unassembled WGS sequence"/>
</dbReference>
<dbReference type="AlphaFoldDB" id="A0AAN8RET9"/>
<feature type="region of interest" description="Disordered" evidence="1">
    <location>
        <begin position="37"/>
        <end position="56"/>
    </location>
</feature>
<reference evidence="2 3" key="1">
    <citation type="submission" date="2019-10" db="EMBL/GenBank/DDBJ databases">
        <authorList>
            <person name="Palmer J.M."/>
        </authorList>
    </citation>
    <scope>NUCLEOTIDE SEQUENCE [LARGE SCALE GENOMIC DNA]</scope>
    <source>
        <strain evidence="2 3">TWF718</strain>
    </source>
</reference>
<proteinExistence type="predicted"/>
<feature type="region of interest" description="Disordered" evidence="1">
    <location>
        <begin position="66"/>
        <end position="105"/>
    </location>
</feature>
<name>A0AAN8RET9_9PEZI</name>